<dbReference type="SUPFAM" id="SSF48371">
    <property type="entry name" value="ARM repeat"/>
    <property type="match status" value="1"/>
</dbReference>
<dbReference type="Gene3D" id="1.25.10.10">
    <property type="entry name" value="Leucine-rich Repeat Variant"/>
    <property type="match status" value="1"/>
</dbReference>
<gene>
    <name evidence="2" type="ORF">Naga_100287g2</name>
</gene>
<evidence type="ECO:0000313" key="3">
    <source>
        <dbReference type="Proteomes" id="UP000019335"/>
    </source>
</evidence>
<feature type="transmembrane region" description="Helical" evidence="1">
    <location>
        <begin position="6"/>
        <end position="23"/>
    </location>
</feature>
<evidence type="ECO:0000313" key="2">
    <source>
        <dbReference type="EMBL" id="EWM29500.1"/>
    </source>
</evidence>
<dbReference type="InterPro" id="IPR050693">
    <property type="entry name" value="Hsp70_NEF-Inhibitors"/>
</dbReference>
<dbReference type="Proteomes" id="UP000019335">
    <property type="component" value="Chromosome 2"/>
</dbReference>
<keyword evidence="1" id="KW-0472">Membrane</keyword>
<dbReference type="PANTHER" id="PTHR19316:SF18">
    <property type="entry name" value="HSP70-BINDING PROTEIN 1"/>
    <property type="match status" value="1"/>
</dbReference>
<feature type="transmembrane region" description="Helical" evidence="1">
    <location>
        <begin position="44"/>
        <end position="62"/>
    </location>
</feature>
<dbReference type="InterPro" id="IPR011989">
    <property type="entry name" value="ARM-like"/>
</dbReference>
<accession>W7TQS8</accession>
<proteinExistence type="predicted"/>
<keyword evidence="1" id="KW-0812">Transmembrane</keyword>
<reference evidence="2 3" key="1">
    <citation type="journal article" date="2014" name="Mol. Plant">
        <title>Chromosome Scale Genome Assembly and Transcriptome Profiling of Nannochloropsis gaditana in Nitrogen Depletion.</title>
        <authorList>
            <person name="Corteggiani Carpinelli E."/>
            <person name="Telatin A."/>
            <person name="Vitulo N."/>
            <person name="Forcato C."/>
            <person name="D'Angelo M."/>
            <person name="Schiavon R."/>
            <person name="Vezzi A."/>
            <person name="Giacometti G.M."/>
            <person name="Morosinotto T."/>
            <person name="Valle G."/>
        </authorList>
    </citation>
    <scope>NUCLEOTIDE SEQUENCE [LARGE SCALE GENOMIC DNA]</scope>
    <source>
        <strain evidence="2 3">B-31</strain>
    </source>
</reference>
<dbReference type="InterPro" id="IPR016024">
    <property type="entry name" value="ARM-type_fold"/>
</dbReference>
<name>W7TQS8_9STRA</name>
<dbReference type="EMBL" id="AZIL01000143">
    <property type="protein sequence ID" value="EWM29500.1"/>
    <property type="molecule type" value="Genomic_DNA"/>
</dbReference>
<dbReference type="AlphaFoldDB" id="W7TQS8"/>
<dbReference type="OrthoDB" id="195523at2759"/>
<evidence type="ECO:0000256" key="1">
    <source>
        <dbReference type="SAM" id="Phobius"/>
    </source>
</evidence>
<dbReference type="GO" id="GO:0000774">
    <property type="term" value="F:adenyl-nucleotide exchange factor activity"/>
    <property type="evidence" value="ECO:0007669"/>
    <property type="project" value="TreeGrafter"/>
</dbReference>
<protein>
    <submittedName>
        <fullName evidence="2">Armadillo-like helical</fullName>
    </submittedName>
</protein>
<keyword evidence="1" id="KW-1133">Transmembrane helix</keyword>
<sequence>MTFLAVGPFTTVLLHMFLYQAKIRGKTMKPHPPLRKVTPGQRPSFLLCSISLLVFLIVSFAAEQPAAKISPQEEENVFVATTEWQAIPPGASVPPGLHVKLDLSTGERLGKLMDGPERQALRPAGQRKEESALQATDVAGFKSNKTGAKGILDSVVIKNTPEETLEASQGPPLSRRGTMLKVLSGLPPQERASMGIDSLLASRPRAGEALGEEVVEGEEREEERAFWKQVETLWAERQDLLLQAYENMLKPAEELGRLIGVLKEGGEEEVMRALMELEDWLSDVDMAQDFYTLGGWPLLVSKLGWEGGREGGREVQWRAAWVVGNAVKNDRHFQAWVLEGGKEGGASALTRLLTICREGGTEAWGEGEEEEELLRKAVYAVTSAARGNPAVQAKLVEEGGLEVLGHLLHSSVPPSPGSSHQRKGQRRALCLKLIAFAQDLALEAKQAVAAALEVAEARHPPSIPPSLPPSLLAGVTSPAWCEGILGLLEEVVGGEGGREARALEGVLEAMQLLHVDCVRQGRWEEGGREVERLLRRAREVVEEEDWKEGVDREYWEDLVNLIEALLEETREGGRAGGREEL</sequence>
<organism evidence="2 3">
    <name type="scientific">Nannochloropsis gaditana</name>
    <dbReference type="NCBI Taxonomy" id="72520"/>
    <lineage>
        <taxon>Eukaryota</taxon>
        <taxon>Sar</taxon>
        <taxon>Stramenopiles</taxon>
        <taxon>Ochrophyta</taxon>
        <taxon>Eustigmatophyceae</taxon>
        <taxon>Eustigmatales</taxon>
        <taxon>Monodopsidaceae</taxon>
        <taxon>Nannochloropsis</taxon>
    </lineage>
</organism>
<comment type="caution">
    <text evidence="2">The sequence shown here is derived from an EMBL/GenBank/DDBJ whole genome shotgun (WGS) entry which is preliminary data.</text>
</comment>
<keyword evidence="3" id="KW-1185">Reference proteome</keyword>
<dbReference type="GO" id="GO:0005783">
    <property type="term" value="C:endoplasmic reticulum"/>
    <property type="evidence" value="ECO:0007669"/>
    <property type="project" value="TreeGrafter"/>
</dbReference>
<dbReference type="PANTHER" id="PTHR19316">
    <property type="entry name" value="PROTEIN FOLDING REGULATOR"/>
    <property type="match status" value="1"/>
</dbReference>